<dbReference type="PANTHER" id="PTHR36151:SF3">
    <property type="entry name" value="ER-BOUND OXYGENASE MPAB_MPAB'_RUBBER OXYGENASE CATALYTIC DOMAIN-CONTAINING PROTEIN"/>
    <property type="match status" value="1"/>
</dbReference>
<dbReference type="EMBL" id="JBHFAB010000018">
    <property type="protein sequence ID" value="MFC1419417.1"/>
    <property type="molecule type" value="Genomic_DNA"/>
</dbReference>
<dbReference type="InterPro" id="IPR018713">
    <property type="entry name" value="MPAB/Lcp_cat_dom"/>
</dbReference>
<evidence type="ECO:0000313" key="3">
    <source>
        <dbReference type="Proteomes" id="UP001592531"/>
    </source>
</evidence>
<organism evidence="2 3">
    <name type="scientific">Streptacidiphilus cavernicola</name>
    <dbReference type="NCBI Taxonomy" id="3342716"/>
    <lineage>
        <taxon>Bacteria</taxon>
        <taxon>Bacillati</taxon>
        <taxon>Actinomycetota</taxon>
        <taxon>Actinomycetes</taxon>
        <taxon>Kitasatosporales</taxon>
        <taxon>Streptomycetaceae</taxon>
        <taxon>Streptacidiphilus</taxon>
    </lineage>
</organism>
<accession>A0ABV6W0B2</accession>
<gene>
    <name evidence="2" type="ORF">ACEZDE_22690</name>
</gene>
<dbReference type="GO" id="GO:0016491">
    <property type="term" value="F:oxidoreductase activity"/>
    <property type="evidence" value="ECO:0007669"/>
    <property type="project" value="UniProtKB-KW"/>
</dbReference>
<keyword evidence="2" id="KW-0560">Oxidoreductase</keyword>
<evidence type="ECO:0000259" key="1">
    <source>
        <dbReference type="Pfam" id="PF09995"/>
    </source>
</evidence>
<comment type="caution">
    <text evidence="2">The sequence shown here is derived from an EMBL/GenBank/DDBJ whole genome shotgun (WGS) entry which is preliminary data.</text>
</comment>
<evidence type="ECO:0000313" key="2">
    <source>
        <dbReference type="EMBL" id="MFC1419417.1"/>
    </source>
</evidence>
<dbReference type="EC" id="1.-.-.-" evidence="2"/>
<protein>
    <submittedName>
        <fullName evidence="2">Oxygenase MpaB family protein</fullName>
        <ecNumber evidence="2">1.-.-.-</ecNumber>
    </submittedName>
</protein>
<dbReference type="RefSeq" id="WP_380538710.1">
    <property type="nucleotide sequence ID" value="NZ_JBHFAB010000018.1"/>
</dbReference>
<feature type="domain" description="ER-bound oxygenase mpaB/mpaB'/Rubber oxygenase catalytic" evidence="1">
    <location>
        <begin position="23"/>
        <end position="254"/>
    </location>
</feature>
<dbReference type="PANTHER" id="PTHR36151">
    <property type="entry name" value="BLR2777 PROTEIN"/>
    <property type="match status" value="1"/>
</dbReference>
<dbReference type="Pfam" id="PF09995">
    <property type="entry name" value="MPAB_Lcp_cat"/>
    <property type="match status" value="1"/>
</dbReference>
<dbReference type="Proteomes" id="UP001592531">
    <property type="component" value="Unassembled WGS sequence"/>
</dbReference>
<reference evidence="2 3" key="1">
    <citation type="submission" date="2024-09" db="EMBL/GenBank/DDBJ databases">
        <authorList>
            <person name="Lee S.D."/>
        </authorList>
    </citation>
    <scope>NUCLEOTIDE SEQUENCE [LARGE SCALE GENOMIC DNA]</scope>
    <source>
        <strain evidence="2 3">N8-3</strain>
    </source>
</reference>
<sequence length="291" mass="31558">MDPIDAAPADGDTGLFGPDSVTWRVHAEPTMLLAGVRALLLQALHPLAMAGVAQHSAFREDPWGRLRRTAEYLGAVSYGTTEQADRAITRVRTVHRAVRGTDPYSGAPYRADDPELLLWVHCCEVDSFLGVTRRAGLRLTPAEADRYLTEQQLLPHRLGVPRGHPVPGGTEELAAYFARIRPRLRAVPEAREAARFALLPPLPGWVAVLTPARPTWVGLACTAMGLLPPWARRMYGLPVPPGAELAATVTARAWRSGLGLLPGMLTEGPYLRAAKARLSVAENRAAENILS</sequence>
<keyword evidence="3" id="KW-1185">Reference proteome</keyword>
<name>A0ABV6W0B2_9ACTN</name>
<proteinExistence type="predicted"/>